<proteinExistence type="predicted"/>
<dbReference type="KEGG" id="lbc:LACBIDRAFT_325881"/>
<dbReference type="InParanoid" id="B0D6K0"/>
<dbReference type="HOGENOM" id="CLU_035517_0_0_1"/>
<dbReference type="OrthoDB" id="3256901at2759"/>
<keyword evidence="3" id="KW-1185">Reference proteome</keyword>
<dbReference type="AlphaFoldDB" id="B0D6K0"/>
<feature type="region of interest" description="Disordered" evidence="1">
    <location>
        <begin position="1"/>
        <end position="30"/>
    </location>
</feature>
<dbReference type="EMBL" id="DS547098">
    <property type="protein sequence ID" value="EDR10199.1"/>
    <property type="molecule type" value="Genomic_DNA"/>
</dbReference>
<dbReference type="RefSeq" id="XP_001879584.1">
    <property type="nucleotide sequence ID" value="XM_001879549.1"/>
</dbReference>
<dbReference type="GeneID" id="6074827"/>
<feature type="compositionally biased region" description="Polar residues" evidence="1">
    <location>
        <begin position="18"/>
        <end position="28"/>
    </location>
</feature>
<gene>
    <name evidence="2" type="ORF">LACBIDRAFT_325881</name>
</gene>
<dbReference type="Proteomes" id="UP000001194">
    <property type="component" value="Unassembled WGS sequence"/>
</dbReference>
<name>B0D6K0_LACBS</name>
<dbReference type="STRING" id="486041.B0D6K0"/>
<protein>
    <submittedName>
        <fullName evidence="2">Predicted protein</fullName>
    </submittedName>
</protein>
<reference evidence="2 3" key="1">
    <citation type="journal article" date="2008" name="Nature">
        <title>The genome of Laccaria bicolor provides insights into mycorrhizal symbiosis.</title>
        <authorList>
            <person name="Martin F."/>
            <person name="Aerts A."/>
            <person name="Ahren D."/>
            <person name="Brun A."/>
            <person name="Danchin E.G.J."/>
            <person name="Duchaussoy F."/>
            <person name="Gibon J."/>
            <person name="Kohler A."/>
            <person name="Lindquist E."/>
            <person name="Pereda V."/>
            <person name="Salamov A."/>
            <person name="Shapiro H.J."/>
            <person name="Wuyts J."/>
            <person name="Blaudez D."/>
            <person name="Buee M."/>
            <person name="Brokstein P."/>
            <person name="Canbaeck B."/>
            <person name="Cohen D."/>
            <person name="Courty P.E."/>
            <person name="Coutinho P.M."/>
            <person name="Delaruelle C."/>
            <person name="Detter J.C."/>
            <person name="Deveau A."/>
            <person name="DiFazio S."/>
            <person name="Duplessis S."/>
            <person name="Fraissinet-Tachet L."/>
            <person name="Lucic E."/>
            <person name="Frey-Klett P."/>
            <person name="Fourrey C."/>
            <person name="Feussner I."/>
            <person name="Gay G."/>
            <person name="Grimwood J."/>
            <person name="Hoegger P.J."/>
            <person name="Jain P."/>
            <person name="Kilaru S."/>
            <person name="Labbe J."/>
            <person name="Lin Y.C."/>
            <person name="Legue V."/>
            <person name="Le Tacon F."/>
            <person name="Marmeisse R."/>
            <person name="Melayah D."/>
            <person name="Montanini B."/>
            <person name="Muratet M."/>
            <person name="Nehls U."/>
            <person name="Niculita-Hirzel H."/>
            <person name="Oudot-Le Secq M.P."/>
            <person name="Peter M."/>
            <person name="Quesneville H."/>
            <person name="Rajashekar B."/>
            <person name="Reich M."/>
            <person name="Rouhier N."/>
            <person name="Schmutz J."/>
            <person name="Yin T."/>
            <person name="Chalot M."/>
            <person name="Henrissat B."/>
            <person name="Kuees U."/>
            <person name="Lucas S."/>
            <person name="Van de Peer Y."/>
            <person name="Podila G.K."/>
            <person name="Polle A."/>
            <person name="Pukkila P.J."/>
            <person name="Richardson P.M."/>
            <person name="Rouze P."/>
            <person name="Sanders I.R."/>
            <person name="Stajich J.E."/>
            <person name="Tunlid A."/>
            <person name="Tuskan G."/>
            <person name="Grigoriev I.V."/>
        </authorList>
    </citation>
    <scope>NUCLEOTIDE SEQUENCE [LARGE SCALE GENOMIC DNA]</scope>
    <source>
        <strain evidence="3">S238N-H82 / ATCC MYA-4686</strain>
    </source>
</reference>
<accession>B0D6K0</accession>
<evidence type="ECO:0000256" key="1">
    <source>
        <dbReference type="SAM" id="MobiDB-lite"/>
    </source>
</evidence>
<feature type="compositionally biased region" description="Basic residues" evidence="1">
    <location>
        <begin position="1"/>
        <end position="16"/>
    </location>
</feature>
<evidence type="ECO:0000313" key="3">
    <source>
        <dbReference type="Proteomes" id="UP000001194"/>
    </source>
</evidence>
<organism evidence="3">
    <name type="scientific">Laccaria bicolor (strain S238N-H82 / ATCC MYA-4686)</name>
    <name type="common">Bicoloured deceiver</name>
    <name type="synonym">Laccaria laccata var. bicolor</name>
    <dbReference type="NCBI Taxonomy" id="486041"/>
    <lineage>
        <taxon>Eukaryota</taxon>
        <taxon>Fungi</taxon>
        <taxon>Dikarya</taxon>
        <taxon>Basidiomycota</taxon>
        <taxon>Agaricomycotina</taxon>
        <taxon>Agaricomycetes</taxon>
        <taxon>Agaricomycetidae</taxon>
        <taxon>Agaricales</taxon>
        <taxon>Agaricineae</taxon>
        <taxon>Hydnangiaceae</taxon>
        <taxon>Laccaria</taxon>
    </lineage>
</organism>
<sequence>MKSRIPKSKSEKRRNRQFTESPTPSTGPEIQDDRAARIQSSLQALGAPHLSQEEFSSVFTGPFADILLFINEHMKGRQGVARLRGQIHSMREERKKSNIRRPDDALRSVADKAASVLSAARKTTERKRKILMMLQVLEKRESLRVKRFEELGRLLVDLRTAMQDSKSPVRQTANLPTTNAPLSDGFRLNITRTRTSHTRETLANWQAYHIRLSRLIQDRNNRQAETELVHRLKEAVSKRQPGSDADATIEDLGAVARTRAKRKTRYRSQLASQPVITKTDLQYIEEGNKAKVQQIQLQLDKSNALTFVSEHHIRVISTFMETTSHIIRSSLEEKGAKKDGLVDQLMGLICALPAAEDDHCEQFALSVRETVGMRGNFRLKGSSENVSFPSCNYVAKAEMADEDSYHADAKKSQERASKLLTRKVEKAEMGLSLVQDIEDLMRETRTILIPPVYNLYNANPIQRLPSLARHRSLRMNTILVEYVEAYTSLLRSNLTHLSQKGRPMDHNVEKSLSDQLDKFVELFKILQKFFSMARSAGSYILPPGGDLSAAFKRLYVLQPFA</sequence>
<evidence type="ECO:0000313" key="2">
    <source>
        <dbReference type="EMBL" id="EDR10199.1"/>
    </source>
</evidence>